<evidence type="ECO:0000256" key="7">
    <source>
        <dbReference type="ARBA" id="ARBA00024867"/>
    </source>
</evidence>
<dbReference type="GO" id="GO:0005829">
    <property type="term" value="C:cytosol"/>
    <property type="evidence" value="ECO:0007669"/>
    <property type="project" value="TreeGrafter"/>
</dbReference>
<gene>
    <name evidence="12" type="ORF">HMPREF9473_01454</name>
</gene>
<feature type="domain" description="OmpR/PhoB-type" evidence="11">
    <location>
        <begin position="140"/>
        <end position="239"/>
    </location>
</feature>
<comment type="function">
    <text evidence="7">May play the central regulatory role in sporulation. It may be an element of the effector pathway responsible for the activation of sporulation genes in response to nutritional stress. Spo0A may act in concert with spo0H (a sigma factor) to control the expression of some genes that are critical to the sporulation process.</text>
</comment>
<dbReference type="PROSITE" id="PS50110">
    <property type="entry name" value="RESPONSE_REGULATORY"/>
    <property type="match status" value="1"/>
</dbReference>
<evidence type="ECO:0000259" key="10">
    <source>
        <dbReference type="PROSITE" id="PS50110"/>
    </source>
</evidence>
<keyword evidence="4" id="KW-0805">Transcription regulation</keyword>
<evidence type="ECO:0000256" key="8">
    <source>
        <dbReference type="PROSITE-ProRule" id="PRU00169"/>
    </source>
</evidence>
<sequence>MAGGRDGAATGERKIFMKLLIIEDEADLRHALCRGLAKKGYVTDGAADGTEGYELAFVNQYDLILLDLNLPGMDGLTLLRKIREQNLQQKVLILSARSSVEQRIEGLDLGANDYLVKPFDFGELEARIRSLLRRDFIQHDTVLTFGCFRLDTKTRLVYTEQGGEVNLTPKELAILEYLLLNRGRVVSPEELIEHVWGSDDSFFSNSVKVHMSALRKKLAAYSDEELIVNTRGAGYCMKNQEEGALPDRRGTC</sequence>
<dbReference type="Gene3D" id="1.10.10.10">
    <property type="entry name" value="Winged helix-like DNA-binding domain superfamily/Winged helix DNA-binding domain"/>
    <property type="match status" value="1"/>
</dbReference>
<accession>G5ID81</accession>
<evidence type="ECO:0000313" key="12">
    <source>
        <dbReference type="EMBL" id="EHI60645.1"/>
    </source>
</evidence>
<dbReference type="PANTHER" id="PTHR48111:SF1">
    <property type="entry name" value="TWO-COMPONENT RESPONSE REGULATOR ORR33"/>
    <property type="match status" value="1"/>
</dbReference>
<evidence type="ECO:0000256" key="4">
    <source>
        <dbReference type="ARBA" id="ARBA00023015"/>
    </source>
</evidence>
<dbReference type="InterPro" id="IPR039420">
    <property type="entry name" value="WalR-like"/>
</dbReference>
<dbReference type="GO" id="GO:0000156">
    <property type="term" value="F:phosphorelay response regulator activity"/>
    <property type="evidence" value="ECO:0007669"/>
    <property type="project" value="TreeGrafter"/>
</dbReference>
<dbReference type="AlphaFoldDB" id="G5ID81"/>
<dbReference type="SMART" id="SM00448">
    <property type="entry name" value="REC"/>
    <property type="match status" value="1"/>
</dbReference>
<feature type="domain" description="Response regulatory" evidence="10">
    <location>
        <begin position="18"/>
        <end position="132"/>
    </location>
</feature>
<evidence type="ECO:0000313" key="13">
    <source>
        <dbReference type="Proteomes" id="UP000005384"/>
    </source>
</evidence>
<dbReference type="InterPro" id="IPR016032">
    <property type="entry name" value="Sig_transdc_resp-reg_C-effctor"/>
</dbReference>
<dbReference type="InterPro" id="IPR036388">
    <property type="entry name" value="WH-like_DNA-bd_sf"/>
</dbReference>
<comment type="caution">
    <text evidence="12">The sequence shown here is derived from an EMBL/GenBank/DDBJ whole genome shotgun (WGS) entry which is preliminary data.</text>
</comment>
<evidence type="ECO:0000256" key="2">
    <source>
        <dbReference type="ARBA" id="ARBA00022553"/>
    </source>
</evidence>
<dbReference type="Pfam" id="PF00072">
    <property type="entry name" value="Response_reg"/>
    <property type="match status" value="1"/>
</dbReference>
<dbReference type="Gene3D" id="6.10.250.690">
    <property type="match status" value="1"/>
</dbReference>
<dbReference type="EMBL" id="ADLN01000014">
    <property type="protein sequence ID" value="EHI60645.1"/>
    <property type="molecule type" value="Genomic_DNA"/>
</dbReference>
<feature type="DNA-binding region" description="OmpR/PhoB-type" evidence="9">
    <location>
        <begin position="140"/>
        <end position="239"/>
    </location>
</feature>
<dbReference type="GO" id="GO:0000976">
    <property type="term" value="F:transcription cis-regulatory region binding"/>
    <property type="evidence" value="ECO:0007669"/>
    <property type="project" value="TreeGrafter"/>
</dbReference>
<dbReference type="SUPFAM" id="SSF46894">
    <property type="entry name" value="C-terminal effector domain of the bipartite response regulators"/>
    <property type="match status" value="1"/>
</dbReference>
<keyword evidence="5 9" id="KW-0238">DNA-binding</keyword>
<name>G5ID81_9FIRM</name>
<dbReference type="Pfam" id="PF00486">
    <property type="entry name" value="Trans_reg_C"/>
    <property type="match status" value="1"/>
</dbReference>
<proteinExistence type="predicted"/>
<keyword evidence="3" id="KW-0902">Two-component regulatory system</keyword>
<keyword evidence="13" id="KW-1185">Reference proteome</keyword>
<feature type="modified residue" description="4-aspartylphosphate" evidence="8">
    <location>
        <position position="67"/>
    </location>
</feature>
<evidence type="ECO:0000256" key="5">
    <source>
        <dbReference type="ARBA" id="ARBA00023125"/>
    </source>
</evidence>
<dbReference type="HOGENOM" id="CLU_000445_30_1_9"/>
<organism evidence="12 13">
    <name type="scientific">Hungatella hathewayi WAL-18680</name>
    <dbReference type="NCBI Taxonomy" id="742737"/>
    <lineage>
        <taxon>Bacteria</taxon>
        <taxon>Bacillati</taxon>
        <taxon>Bacillota</taxon>
        <taxon>Clostridia</taxon>
        <taxon>Lachnospirales</taxon>
        <taxon>Lachnospiraceae</taxon>
        <taxon>Hungatella</taxon>
    </lineage>
</organism>
<dbReference type="SMART" id="SM00862">
    <property type="entry name" value="Trans_reg_C"/>
    <property type="match status" value="1"/>
</dbReference>
<evidence type="ECO:0000256" key="1">
    <source>
        <dbReference type="ARBA" id="ARBA00018672"/>
    </source>
</evidence>
<dbReference type="PANTHER" id="PTHR48111">
    <property type="entry name" value="REGULATOR OF RPOS"/>
    <property type="match status" value="1"/>
</dbReference>
<evidence type="ECO:0000256" key="6">
    <source>
        <dbReference type="ARBA" id="ARBA00023163"/>
    </source>
</evidence>
<reference evidence="12 13" key="1">
    <citation type="submission" date="2011-08" db="EMBL/GenBank/DDBJ databases">
        <title>The Genome Sequence of Clostridium hathewayi WAL-18680.</title>
        <authorList>
            <consortium name="The Broad Institute Genome Sequencing Platform"/>
            <person name="Earl A."/>
            <person name="Ward D."/>
            <person name="Feldgarden M."/>
            <person name="Gevers D."/>
            <person name="Finegold S.M."/>
            <person name="Summanen P.H."/>
            <person name="Molitoris D.R."/>
            <person name="Song M."/>
            <person name="Daigneault M."/>
            <person name="Allen-Vercoe E."/>
            <person name="Young S.K."/>
            <person name="Zeng Q."/>
            <person name="Gargeya S."/>
            <person name="Fitzgerald M."/>
            <person name="Haas B."/>
            <person name="Abouelleil A."/>
            <person name="Alvarado L."/>
            <person name="Arachchi H.M."/>
            <person name="Berlin A."/>
            <person name="Brown A."/>
            <person name="Chapman S.B."/>
            <person name="Chen Z."/>
            <person name="Dunbar C."/>
            <person name="Freedman E."/>
            <person name="Gearin G."/>
            <person name="Gellesch M."/>
            <person name="Goldberg J."/>
            <person name="Griggs A."/>
            <person name="Gujja S."/>
            <person name="Heiman D."/>
            <person name="Howarth C."/>
            <person name="Larson L."/>
            <person name="Lui A."/>
            <person name="MacDonald P.J.P."/>
            <person name="Montmayeur A."/>
            <person name="Murphy C."/>
            <person name="Neiman D."/>
            <person name="Pearson M."/>
            <person name="Priest M."/>
            <person name="Roberts A."/>
            <person name="Saif S."/>
            <person name="Shea T."/>
            <person name="Shenoy N."/>
            <person name="Sisk P."/>
            <person name="Stolte C."/>
            <person name="Sykes S."/>
            <person name="Wortman J."/>
            <person name="Nusbaum C."/>
            <person name="Birren B."/>
        </authorList>
    </citation>
    <scope>NUCLEOTIDE SEQUENCE [LARGE SCALE GENOMIC DNA]</scope>
    <source>
        <strain evidence="12 13">WAL-18680</strain>
    </source>
</reference>
<dbReference type="Gene3D" id="3.40.50.2300">
    <property type="match status" value="1"/>
</dbReference>
<dbReference type="GO" id="GO:0032993">
    <property type="term" value="C:protein-DNA complex"/>
    <property type="evidence" value="ECO:0007669"/>
    <property type="project" value="TreeGrafter"/>
</dbReference>
<dbReference type="Proteomes" id="UP000005384">
    <property type="component" value="Unassembled WGS sequence"/>
</dbReference>
<evidence type="ECO:0000256" key="3">
    <source>
        <dbReference type="ARBA" id="ARBA00023012"/>
    </source>
</evidence>
<dbReference type="GO" id="GO:0006355">
    <property type="term" value="P:regulation of DNA-templated transcription"/>
    <property type="evidence" value="ECO:0007669"/>
    <property type="project" value="InterPro"/>
</dbReference>
<dbReference type="CDD" id="cd00383">
    <property type="entry name" value="trans_reg_C"/>
    <property type="match status" value="1"/>
</dbReference>
<dbReference type="PATRIC" id="fig|742737.3.peg.1468"/>
<dbReference type="InterPro" id="IPR001789">
    <property type="entry name" value="Sig_transdc_resp-reg_receiver"/>
</dbReference>
<protein>
    <recommendedName>
        <fullName evidence="1">Stage 0 sporulation protein A homolog</fullName>
    </recommendedName>
</protein>
<evidence type="ECO:0000259" key="11">
    <source>
        <dbReference type="PROSITE" id="PS51755"/>
    </source>
</evidence>
<keyword evidence="6" id="KW-0804">Transcription</keyword>
<dbReference type="InterPro" id="IPR011006">
    <property type="entry name" value="CheY-like_superfamily"/>
</dbReference>
<evidence type="ECO:0000256" key="9">
    <source>
        <dbReference type="PROSITE-ProRule" id="PRU01091"/>
    </source>
</evidence>
<keyword evidence="2 8" id="KW-0597">Phosphoprotein</keyword>
<dbReference type="InterPro" id="IPR001867">
    <property type="entry name" value="OmpR/PhoB-type_DNA-bd"/>
</dbReference>
<dbReference type="PROSITE" id="PS51755">
    <property type="entry name" value="OMPR_PHOB"/>
    <property type="match status" value="1"/>
</dbReference>
<dbReference type="SUPFAM" id="SSF52172">
    <property type="entry name" value="CheY-like"/>
    <property type="match status" value="1"/>
</dbReference>